<dbReference type="InterPro" id="IPR013022">
    <property type="entry name" value="Xyl_isomerase-like_TIM-brl"/>
</dbReference>
<feature type="domain" description="Xylose isomerase-like TIM barrel" evidence="1">
    <location>
        <begin position="31"/>
        <end position="268"/>
    </location>
</feature>
<dbReference type="EMBL" id="VGJX01001030">
    <property type="protein sequence ID" value="MBM3276447.1"/>
    <property type="molecule type" value="Genomic_DNA"/>
</dbReference>
<dbReference type="SUPFAM" id="SSF51658">
    <property type="entry name" value="Xylose isomerase-like"/>
    <property type="match status" value="1"/>
</dbReference>
<sequence length="268" mass="29260">MLRFGTVPILWNNDDLPDLRGGFVIPHREVLDAIKKTGFAGTELGSNYPRDAATLRQELKSRSLTLSGAYYCPGLTDAAKAEAALDEVEPFLELLETVGCEFLIAAEPLEPRRAAAAGRAAAPDVPRLGAEGWSSLAQALDELGWRCKGRGIRLAFHNHAGTWVETPDEVARLLDVTDPERVGLCLDTGHWTVGGGDAAEAVQRHWPRLKYLHLKDVDPEVLAALRTERFGFLEALRRRVFTELGKGCVDVAGIALALRNSGWSGWVV</sequence>
<proteinExistence type="predicted"/>
<dbReference type="Pfam" id="PF01261">
    <property type="entry name" value="AP_endonuc_2"/>
    <property type="match status" value="1"/>
</dbReference>
<dbReference type="Proteomes" id="UP000703893">
    <property type="component" value="Unassembled WGS sequence"/>
</dbReference>
<evidence type="ECO:0000313" key="3">
    <source>
        <dbReference type="Proteomes" id="UP000703893"/>
    </source>
</evidence>
<comment type="caution">
    <text evidence="2">The sequence shown here is derived from an EMBL/GenBank/DDBJ whole genome shotgun (WGS) entry which is preliminary data.</text>
</comment>
<feature type="non-terminal residue" evidence="2">
    <location>
        <position position="268"/>
    </location>
</feature>
<evidence type="ECO:0000259" key="1">
    <source>
        <dbReference type="Pfam" id="PF01261"/>
    </source>
</evidence>
<dbReference type="InterPro" id="IPR050312">
    <property type="entry name" value="IolE/XylAMocC-like"/>
</dbReference>
<dbReference type="PANTHER" id="PTHR12110">
    <property type="entry name" value="HYDROXYPYRUVATE ISOMERASE"/>
    <property type="match status" value="1"/>
</dbReference>
<dbReference type="PANTHER" id="PTHR12110:SF41">
    <property type="entry name" value="INOSOSE DEHYDRATASE"/>
    <property type="match status" value="1"/>
</dbReference>
<reference evidence="2 3" key="1">
    <citation type="submission" date="2019-03" db="EMBL/GenBank/DDBJ databases">
        <title>Lake Tanganyika Metagenome-Assembled Genomes (MAGs).</title>
        <authorList>
            <person name="Tran P."/>
        </authorList>
    </citation>
    <scope>NUCLEOTIDE SEQUENCE [LARGE SCALE GENOMIC DNA]</scope>
    <source>
        <strain evidence="2">K_DeepCast_65m_m2_236</strain>
    </source>
</reference>
<dbReference type="AlphaFoldDB" id="A0A937X8W1"/>
<dbReference type="InterPro" id="IPR036237">
    <property type="entry name" value="Xyl_isomerase-like_sf"/>
</dbReference>
<name>A0A937X8W1_9BACT</name>
<protein>
    <submittedName>
        <fullName evidence="2">TIM barrel protein</fullName>
    </submittedName>
</protein>
<organism evidence="2 3">
    <name type="scientific">Candidatus Tanganyikabacteria bacterium</name>
    <dbReference type="NCBI Taxonomy" id="2961651"/>
    <lineage>
        <taxon>Bacteria</taxon>
        <taxon>Bacillati</taxon>
        <taxon>Candidatus Sericytochromatia</taxon>
        <taxon>Candidatus Tanganyikabacteria</taxon>
    </lineage>
</organism>
<evidence type="ECO:0000313" key="2">
    <source>
        <dbReference type="EMBL" id="MBM3276447.1"/>
    </source>
</evidence>
<accession>A0A937X8W1</accession>
<dbReference type="Gene3D" id="3.20.20.150">
    <property type="entry name" value="Divalent-metal-dependent TIM barrel enzymes"/>
    <property type="match status" value="1"/>
</dbReference>
<gene>
    <name evidence="2" type="ORF">FJZ00_14930</name>
</gene>